<dbReference type="RefSeq" id="XP_067485906.1">
    <property type="nucleotide sequence ID" value="XM_067637969.1"/>
</dbReference>
<dbReference type="CDD" id="cd11040">
    <property type="entry name" value="CYP7_CYP8-like"/>
    <property type="match status" value="1"/>
</dbReference>
<protein>
    <recommendedName>
        <fullName evidence="4">Histone transcription regulator 3 homolog</fullName>
    </recommendedName>
</protein>
<evidence type="ECO:0000256" key="3">
    <source>
        <dbReference type="ARBA" id="ARBA00007335"/>
    </source>
</evidence>
<dbReference type="GO" id="GO:0005506">
    <property type="term" value="F:iron ion binding"/>
    <property type="evidence" value="ECO:0007669"/>
    <property type="project" value="InterPro"/>
</dbReference>
<dbReference type="Gene3D" id="1.10.630.10">
    <property type="entry name" value="Cytochrome P450"/>
    <property type="match status" value="1"/>
</dbReference>
<evidence type="ECO:0000256" key="4">
    <source>
        <dbReference type="ARBA" id="ARBA00014848"/>
    </source>
</evidence>
<sequence>MASWTALNILEDSEDEEVADNTQEIQIEEALKLHQKALKLHSEKEWKAAGETFEELFRSEIFQQDQTEDALRLRNILYLAYRGYAEFKLDLMKARVNEYSDEEANKIIAQALEWFGEALARDADDGSLWRKTAKLAKRLKSSRLTRFALEAVVSRGLDSVLSQSTPLNPEELYATFLLRDTLKETSDDVGLQSKVIERVGNKALNPKYQVYLEVYPWLKPSSQIAISTDPEGQYDVLTVSKKNWTAVGVAILDRLQDGDAVADRAVVIQLEGEPLELEIPAPTPVTETAIKLSPDGDVPMVDDQEIERPIAARRRSTSTNAKRKGSAVPVDAEGSTRASKRVRNRESNAAAAAAAAVTEISPRESVVLEDRLFKTANELFADLAISLGPSSLLKPDLKKEDDEDNGFSVSDIFIKDFKSTLVEWDDEKGNVALYGEGIKKPDEEILSLQSFTQAAPSATQSQRPSLPADDGLRRWIQKTNSQRLQIPELCVSFIRALLSSSNGGTAKYSAYSWSETLKEVVRTLAESRNEDFERYFQQLRDDLSERNAPEDFINGEVEVAQSLFELSLDNLSSSERDRNSTELSTNDASPLKLKAVRWGTLVGDLMRFRSRDEDSNINLDSLTLRYLWANAVLVPFTNPSRDFLLECYDDLKETLARLGNPTIELPNSASIPEISVARADREISKAKTMDFFANIFSSAVQSTDPFEVIEDLEIILEPKIEEYDIDEDGIKNIQEMTKVLETSSVQVKVSLWQKLRDAYNRLGDYANVLRCRIACMNIIIKELMDPAYSEKSVENRTFILLRAIFWLNETLPGMAEQIIGDPRKLSNLSPELQNMAYSIIPQVLRLLHVYVFFEDAVVSSEITKPTLHSYRMLTTTMNKLLVHCWSMMYLMYRGKVETSSEDDSVQLWQEKCIRLASAIHTEIGIRNLCKLHSRVFLKIALKDILDFEIQGSEPDLVQCLKCVYNFDVALDLYDVADHKCDPLKLDRDTALKVFPFVMTLAERKKSAQVGLKGAMKEVMQTLVDVIGTPSDRDKDVTYNTKMLDEYIGSPINPLSFYASFRGGSTPNFVSIRSDYAKVAEKGFFFEYGMSLFLRYKFAKKAQNQDVDDVDDVVKYLRYNLVCGNFQRWEPWYRLGQSYEFQFEDDVTYGAEKINAKRDELAILERKILHCYAMALGLISDEEDDSEEDAANRCQLYIDFAMQIYSAVRPPLEREAFLVDGYERYCSGAEGVFMQRIHGDVSLESALKFAIMLFKRAIKEGSTDWKNYYMIAKCYGKLEAEPQVILSYLSDAVNQTPIRDRGEQVLEPYYKLVATVYKYAKSGEIAIQEAYEQLNASPWLQKNLKDLAQDPVSFTTFARGIHDLLNKIRNLDKQKWHHRMTYRMARIMYDDIEDHDKAHKEISAFFSHKNQLYTIWKPENERPGRHYVYVHQYLLFWTQILGEINDKPTLEALVKKLKKAGSTGGCWKQPEVWDKVVLTYAKTLRQVNDIGENLETTVYENVTYDEFNTYSQKMEEHYEKPENQKGKMFEILKDTYDLKKLNTGQTKTAIIDDLLTDTYSLLYQEVVPDLIAKLSGSTNTASPKLGVSTNPMSLHNLVDGGESSAAPVNTSVVLAAAHGKIDDYLGRKMTKVLRKDVLQKVNSMFRIIWNTQNTQNAAKLIMAGKDTKEVASKEDLNKGGDVEMKDSPMREKYPEDPASPNSEDADDEGADNSDANITIVAGVLGVLLGLDLWFRRAYDPKEPPILAPRIPLIRYLIGFAKHATGCVGRSEEIFAINFFNFRIYIINSRHLIPSVQRNKSLSFAPFQKQFSDALTCPSKHTLDLFDTDHIHEITRIQLAAWTPGKDLDRQNVRGADTLMFEMEKLSERISMQGGAVTDFFEWTRGWYPNMMKHLSGYPSFLLKESAKARDKFPGSFSRYLQNDHSDAGEVVFARERLFTRDQVPVQDMASSQALFTVGLIGNLSPTVFWTVWDIFSRPQLLVEIREELERVAVTGYDGEKGPTFELDLEALKSRCPLLLSAHEETQQTRFRHANVRQAVFDGRHWLKKGSMLIIPNKMIHNHPEIWSANAKEYDPRRFTSEKGLPIGRSVLSTSYAFLAWGTAPTLCPARQFAATQILLFAALMVLRFEVDPVYSEGQWKEPKLLTGALAVIEPPEEKMDVRIRNRRGVEGSWRLKMGESKTRVPLASG</sequence>
<reference evidence="7 8" key="1">
    <citation type="submission" date="2019-01" db="EMBL/GenBank/DDBJ databases">
        <title>Intercellular communication is required for trap formation in the nematode-trapping fungus Duddingtonia flagrans.</title>
        <authorList>
            <person name="Youssar L."/>
            <person name="Wernet V."/>
            <person name="Hensel N."/>
            <person name="Hildebrandt H.-G."/>
            <person name="Fischer R."/>
        </authorList>
    </citation>
    <scope>NUCLEOTIDE SEQUENCE [LARGE SCALE GENOMIC DNA]</scope>
    <source>
        <strain evidence="7 8">CBS H-5679</strain>
    </source>
</reference>
<evidence type="ECO:0000256" key="6">
    <source>
        <dbReference type="SAM" id="MobiDB-lite"/>
    </source>
</evidence>
<evidence type="ECO:0000256" key="2">
    <source>
        <dbReference type="ARBA" id="ARBA00004123"/>
    </source>
</evidence>
<dbReference type="SUPFAM" id="SSF48264">
    <property type="entry name" value="Cytochrome P450"/>
    <property type="match status" value="1"/>
</dbReference>
<proteinExistence type="inferred from homology"/>
<evidence type="ECO:0000313" key="8">
    <source>
        <dbReference type="Proteomes" id="UP000283090"/>
    </source>
</evidence>
<comment type="similarity">
    <text evidence="3">Belongs to the HIR3 family.</text>
</comment>
<feature type="region of interest" description="Disordered" evidence="6">
    <location>
        <begin position="311"/>
        <end position="345"/>
    </location>
</feature>
<dbReference type="GO" id="GO:0000417">
    <property type="term" value="C:HIR complex"/>
    <property type="evidence" value="ECO:0007669"/>
    <property type="project" value="TreeGrafter"/>
</dbReference>
<dbReference type="STRING" id="97331.A0A436ZNI5"/>
<dbReference type="VEuPathDB" id="FungiDB:DFL_008259"/>
<dbReference type="GO" id="GO:0031491">
    <property type="term" value="F:nucleosome binding"/>
    <property type="evidence" value="ECO:0007669"/>
    <property type="project" value="TreeGrafter"/>
</dbReference>
<dbReference type="InterPro" id="IPR036396">
    <property type="entry name" value="Cyt_P450_sf"/>
</dbReference>
<evidence type="ECO:0000256" key="5">
    <source>
        <dbReference type="ARBA" id="ARBA00023242"/>
    </source>
</evidence>
<accession>A0A436ZNI5</accession>
<dbReference type="Pfam" id="PF00067">
    <property type="entry name" value="p450"/>
    <property type="match status" value="1"/>
</dbReference>
<dbReference type="PANTHER" id="PTHR15502">
    <property type="entry name" value="CALCINEURIN-BINDING PROTEIN CABIN 1-RELATED"/>
    <property type="match status" value="1"/>
</dbReference>
<feature type="compositionally biased region" description="Basic and acidic residues" evidence="6">
    <location>
        <begin position="1670"/>
        <end position="1694"/>
    </location>
</feature>
<feature type="compositionally biased region" description="Basic residues" evidence="6">
    <location>
        <begin position="311"/>
        <end position="325"/>
    </location>
</feature>
<dbReference type="PANTHER" id="PTHR15502:SF7">
    <property type="entry name" value="CALCINEURIN-BINDING PROTEIN CABIN-1"/>
    <property type="match status" value="1"/>
</dbReference>
<dbReference type="EMBL" id="SAEB01000012">
    <property type="protein sequence ID" value="RVD80362.1"/>
    <property type="molecule type" value="Genomic_DNA"/>
</dbReference>
<evidence type="ECO:0000256" key="1">
    <source>
        <dbReference type="ARBA" id="ARBA00002687"/>
    </source>
</evidence>
<dbReference type="GO" id="GO:0004497">
    <property type="term" value="F:monooxygenase activity"/>
    <property type="evidence" value="ECO:0007669"/>
    <property type="project" value="InterPro"/>
</dbReference>
<gene>
    <name evidence="7" type="ORF">DFL_008259</name>
</gene>
<dbReference type="GO" id="GO:0006325">
    <property type="term" value="P:chromatin organization"/>
    <property type="evidence" value="ECO:0007669"/>
    <property type="project" value="InterPro"/>
</dbReference>
<dbReference type="GO" id="GO:0005634">
    <property type="term" value="C:nucleus"/>
    <property type="evidence" value="ECO:0007669"/>
    <property type="project" value="UniProtKB-SubCell"/>
</dbReference>
<comment type="subcellular location">
    <subcellularLocation>
        <location evidence="2">Nucleus</location>
    </subcellularLocation>
</comment>
<comment type="caution">
    <text evidence="7">The sequence shown here is derived from an EMBL/GenBank/DDBJ whole genome shotgun (WGS) entry which is preliminary data.</text>
</comment>
<dbReference type="OrthoDB" id="77564at2759"/>
<comment type="function">
    <text evidence="1">Has a role in a nucleosome assembly pathway that is required for the integrity of heterochromatin and proper chromosome segregation.</text>
</comment>
<dbReference type="InterPro" id="IPR033053">
    <property type="entry name" value="Hir3/CABIN1"/>
</dbReference>
<dbReference type="GO" id="GO:0016705">
    <property type="term" value="F:oxidoreductase activity, acting on paired donors, with incorporation or reduction of molecular oxygen"/>
    <property type="evidence" value="ECO:0007669"/>
    <property type="project" value="InterPro"/>
</dbReference>
<name>A0A436ZNI5_ARTFL</name>
<dbReference type="GO" id="GO:0020037">
    <property type="term" value="F:heme binding"/>
    <property type="evidence" value="ECO:0007669"/>
    <property type="project" value="InterPro"/>
</dbReference>
<evidence type="ECO:0000313" key="7">
    <source>
        <dbReference type="EMBL" id="RVD80362.1"/>
    </source>
</evidence>
<keyword evidence="8" id="KW-1185">Reference proteome</keyword>
<keyword evidence="5" id="KW-0539">Nucleus</keyword>
<organism evidence="7 8">
    <name type="scientific">Arthrobotrys flagrans</name>
    <name type="common">Nematode-trapping fungus</name>
    <name type="synonym">Trichothecium flagrans</name>
    <dbReference type="NCBI Taxonomy" id="97331"/>
    <lineage>
        <taxon>Eukaryota</taxon>
        <taxon>Fungi</taxon>
        <taxon>Dikarya</taxon>
        <taxon>Ascomycota</taxon>
        <taxon>Pezizomycotina</taxon>
        <taxon>Orbiliomycetes</taxon>
        <taxon>Orbiliales</taxon>
        <taxon>Orbiliaceae</taxon>
        <taxon>Arthrobotrys</taxon>
    </lineage>
</organism>
<dbReference type="GeneID" id="93590570"/>
<dbReference type="InterPro" id="IPR001128">
    <property type="entry name" value="Cyt_P450"/>
</dbReference>
<feature type="region of interest" description="Disordered" evidence="6">
    <location>
        <begin position="1670"/>
        <end position="1710"/>
    </location>
</feature>
<dbReference type="Proteomes" id="UP000283090">
    <property type="component" value="Unassembled WGS sequence"/>
</dbReference>